<dbReference type="Gene3D" id="3.30.420.10">
    <property type="entry name" value="Ribonuclease H-like superfamily/Ribonuclease H"/>
    <property type="match status" value="1"/>
</dbReference>
<sequence>MRPRAFRAVREYLLFVDTETSGIPRDWSKPYSSRDNWPHIAQLAWVVYTKDGQEVKAENHYIQPNDYDMSPASGSVHGLTLGFLRQHGQPRHAVMQRLHRDLLQYHPLVVAHFLQLDYHMVGVGFYRAGLQNPLEHLPTFCTMRATGPLVRHSNQGFLRLSELYKRLFHEPQPQQHDALADAYATARCFFELQRQGTITPETVALQGPVGLQNATGAKLRKRRTKMGVGAWLFITGLALVLLAFFLIG</sequence>
<dbReference type="InterPro" id="IPR036397">
    <property type="entry name" value="RNaseH_sf"/>
</dbReference>
<evidence type="ECO:0000256" key="3">
    <source>
        <dbReference type="ARBA" id="ARBA00022839"/>
    </source>
</evidence>
<name>A0A1G1SX18_9BACT</name>
<dbReference type="EMBL" id="MDZB01000135">
    <property type="protein sequence ID" value="OGX83149.1"/>
    <property type="molecule type" value="Genomic_DNA"/>
</dbReference>
<evidence type="ECO:0000256" key="1">
    <source>
        <dbReference type="ARBA" id="ARBA00022722"/>
    </source>
</evidence>
<dbReference type="SUPFAM" id="SSF53098">
    <property type="entry name" value="Ribonuclease H-like"/>
    <property type="match status" value="1"/>
</dbReference>
<evidence type="ECO:0000259" key="5">
    <source>
        <dbReference type="SMART" id="SM00479"/>
    </source>
</evidence>
<keyword evidence="4" id="KW-1133">Transmembrane helix</keyword>
<dbReference type="InterPro" id="IPR013520">
    <property type="entry name" value="Ribonucl_H"/>
</dbReference>
<proteinExistence type="predicted"/>
<organism evidence="6 7">
    <name type="scientific">Hymenobacter lapidarius</name>
    <dbReference type="NCBI Taxonomy" id="1908237"/>
    <lineage>
        <taxon>Bacteria</taxon>
        <taxon>Pseudomonadati</taxon>
        <taxon>Bacteroidota</taxon>
        <taxon>Cytophagia</taxon>
        <taxon>Cytophagales</taxon>
        <taxon>Hymenobacteraceae</taxon>
        <taxon>Hymenobacter</taxon>
    </lineage>
</organism>
<keyword evidence="7" id="KW-1185">Reference proteome</keyword>
<keyword evidence="4" id="KW-0472">Membrane</keyword>
<reference evidence="6 7" key="1">
    <citation type="submission" date="2016-08" db="EMBL/GenBank/DDBJ databases">
        <title>Hymenobacter coccineus sp. nov., Hymenobacter lapidarius sp. nov. and Hymenobacter glacialis sp. nov., isolated from Antarctic soil.</title>
        <authorList>
            <person name="Sedlacek I."/>
            <person name="Kralova S."/>
            <person name="Kyrova K."/>
            <person name="Maslanova I."/>
            <person name="Stankova E."/>
            <person name="Vrbovska V."/>
            <person name="Nemec M."/>
            <person name="Bartak M."/>
            <person name="Svec P."/>
            <person name="Busse H.-J."/>
            <person name="Pantucek R."/>
        </authorList>
    </citation>
    <scope>NUCLEOTIDE SEQUENCE [LARGE SCALE GENOMIC DNA]</scope>
    <source>
        <strain evidence="6 7">CCM 8643</strain>
    </source>
</reference>
<protein>
    <recommendedName>
        <fullName evidence="5">Exonuclease domain-containing protein</fullName>
    </recommendedName>
</protein>
<dbReference type="CDD" id="cd06127">
    <property type="entry name" value="DEDDh"/>
    <property type="match status" value="1"/>
</dbReference>
<dbReference type="STRING" id="1908237.BEN47_17870"/>
<dbReference type="Pfam" id="PF00929">
    <property type="entry name" value="RNase_T"/>
    <property type="match status" value="1"/>
</dbReference>
<accession>A0A1G1SX18</accession>
<evidence type="ECO:0000313" key="7">
    <source>
        <dbReference type="Proteomes" id="UP000176294"/>
    </source>
</evidence>
<evidence type="ECO:0000256" key="4">
    <source>
        <dbReference type="SAM" id="Phobius"/>
    </source>
</evidence>
<dbReference type="GO" id="GO:0008408">
    <property type="term" value="F:3'-5' exonuclease activity"/>
    <property type="evidence" value="ECO:0007669"/>
    <property type="project" value="TreeGrafter"/>
</dbReference>
<dbReference type="PANTHER" id="PTHR30231">
    <property type="entry name" value="DNA POLYMERASE III SUBUNIT EPSILON"/>
    <property type="match status" value="1"/>
</dbReference>
<keyword evidence="1" id="KW-0540">Nuclease</keyword>
<evidence type="ECO:0000313" key="6">
    <source>
        <dbReference type="EMBL" id="OGX83149.1"/>
    </source>
</evidence>
<dbReference type="GO" id="GO:0006259">
    <property type="term" value="P:DNA metabolic process"/>
    <property type="evidence" value="ECO:0007669"/>
    <property type="project" value="UniProtKB-ARBA"/>
</dbReference>
<keyword evidence="4" id="KW-0812">Transmembrane</keyword>
<keyword evidence="2" id="KW-0378">Hydrolase</keyword>
<dbReference type="InterPro" id="IPR012337">
    <property type="entry name" value="RNaseH-like_sf"/>
</dbReference>
<comment type="caution">
    <text evidence="6">The sequence shown here is derived from an EMBL/GenBank/DDBJ whole genome shotgun (WGS) entry which is preliminary data.</text>
</comment>
<dbReference type="PANTHER" id="PTHR30231:SF4">
    <property type="entry name" value="PROTEIN NEN2"/>
    <property type="match status" value="1"/>
</dbReference>
<dbReference type="GO" id="GO:0003676">
    <property type="term" value="F:nucleic acid binding"/>
    <property type="evidence" value="ECO:0007669"/>
    <property type="project" value="InterPro"/>
</dbReference>
<keyword evidence="3" id="KW-0269">Exonuclease</keyword>
<feature type="transmembrane region" description="Helical" evidence="4">
    <location>
        <begin position="228"/>
        <end position="247"/>
    </location>
</feature>
<gene>
    <name evidence="6" type="ORF">BEN47_17870</name>
</gene>
<dbReference type="AlphaFoldDB" id="A0A1G1SX18"/>
<evidence type="ECO:0000256" key="2">
    <source>
        <dbReference type="ARBA" id="ARBA00022801"/>
    </source>
</evidence>
<dbReference type="SMART" id="SM00479">
    <property type="entry name" value="EXOIII"/>
    <property type="match status" value="1"/>
</dbReference>
<dbReference type="Proteomes" id="UP000176294">
    <property type="component" value="Unassembled WGS sequence"/>
</dbReference>
<feature type="domain" description="Exonuclease" evidence="5">
    <location>
        <begin position="12"/>
        <end position="198"/>
    </location>
</feature>